<keyword evidence="1" id="KW-0472">Membrane</keyword>
<evidence type="ECO:0000259" key="2">
    <source>
        <dbReference type="Pfam" id="PF09822"/>
    </source>
</evidence>
<gene>
    <name evidence="3" type="ORF">VJ786_05055</name>
</gene>
<dbReference type="Pfam" id="PF12679">
    <property type="entry name" value="ABC2_membrane_2"/>
    <property type="match status" value="1"/>
</dbReference>
<proteinExistence type="predicted"/>
<feature type="transmembrane region" description="Helical" evidence="1">
    <location>
        <begin position="174"/>
        <end position="194"/>
    </location>
</feature>
<name>A0ABU8I405_9SPHI</name>
<dbReference type="Pfam" id="PF09822">
    <property type="entry name" value="ABC_transp_aux"/>
    <property type="match status" value="1"/>
</dbReference>
<feature type="transmembrane region" description="Helical" evidence="1">
    <location>
        <begin position="259"/>
        <end position="279"/>
    </location>
</feature>
<feature type="transmembrane region" description="Helical" evidence="1">
    <location>
        <begin position="228"/>
        <end position="247"/>
    </location>
</feature>
<dbReference type="RefSeq" id="WP_336557375.1">
    <property type="nucleotide sequence ID" value="NZ_JAYLLN010000007.1"/>
</dbReference>
<feature type="transmembrane region" description="Helical" evidence="1">
    <location>
        <begin position="74"/>
        <end position="92"/>
    </location>
</feature>
<protein>
    <submittedName>
        <fullName evidence="3">Gldg family protein</fullName>
    </submittedName>
</protein>
<dbReference type="EMBL" id="JAYLLN010000007">
    <property type="protein sequence ID" value="MEI5984267.1"/>
    <property type="molecule type" value="Genomic_DNA"/>
</dbReference>
<dbReference type="PANTHER" id="PTHR43471">
    <property type="entry name" value="ABC TRANSPORTER PERMEASE"/>
    <property type="match status" value="1"/>
</dbReference>
<evidence type="ECO:0000256" key="1">
    <source>
        <dbReference type="SAM" id="Phobius"/>
    </source>
</evidence>
<accession>A0ABU8I405</accession>
<keyword evidence="1" id="KW-0812">Transmembrane</keyword>
<feature type="transmembrane region" description="Helical" evidence="1">
    <location>
        <begin position="146"/>
        <end position="167"/>
    </location>
</feature>
<feature type="transmembrane region" description="Helical" evidence="1">
    <location>
        <begin position="731"/>
        <end position="749"/>
    </location>
</feature>
<sequence>MRKIIKIARLELSILFYSPIAWIILVILFLQGGLAYFDMLYSQETQQQLDRDLSVLTRVMFAGEKGMFSTLIEYLYLYIPLLTMGIFSREYVSGSIKLLQSSPVTATQIVLGKYLSIVIYAFIAVGMLGLYAVSAYFSIEHMDVKFVLFGLLALFLLICTYSAIGLFMSSLTSYQIVAAISTLALLAFLNYAQILGAKYDGFREITNWLSVGGRAEEIVNGLLTTREIAYFLLIISFFLMVTILRIVQERSGTKTIIKTLQYMALAVVLLGIGYITSLIRFTGYYDTTQIKDRTISAYGQSIASRIDGPIKLVTYINVLDRRAEYASPKNRISDLANFESINRFIPQLEMDYVVYYDSIPYLKLDSNETFLSKSEKAADALGINFKKLLTPEDMKKFPEVALENNTLVRFFEYKGKRVPLRMFDDMFVYPKEGEINASLVRLLDGPAVLGLLSGKGERGIDNYGNGEYSILLNGQTVRGSLINRGYEIQKLNASSLDDFKGVGIVIADPREPYTTEELNSIFRYIERGGNIYLLADPQGSKEYLQPIAEKLGLKFMDGTLMQDSEDYDVDLLRLYLTPEAEENGFLYYKGAKLVMNKAMGIEPLTDNKGFSRVVLMRSDDKDTWNKLGTYDLNLKKEVFMEGKDVRVSVPTAMKLLRKVNGKDQHVFVFGDADFISNAELNRFNINSINSLVAGRIFNTIRDRKAQVGAEKDKAPDVIIKSRRKSINTQKLIYLLIIPVLIAVTAVVVLKRRKRK</sequence>
<dbReference type="Proteomes" id="UP001363035">
    <property type="component" value="Unassembled WGS sequence"/>
</dbReference>
<evidence type="ECO:0000313" key="4">
    <source>
        <dbReference type="Proteomes" id="UP001363035"/>
    </source>
</evidence>
<keyword evidence="1" id="KW-1133">Transmembrane helix</keyword>
<feature type="domain" description="ABC-type uncharacterised transport system" evidence="2">
    <location>
        <begin position="449"/>
        <end position="679"/>
    </location>
</feature>
<organism evidence="3 4">
    <name type="scientific">Sphingobacterium tenebrionis</name>
    <dbReference type="NCBI Taxonomy" id="3111775"/>
    <lineage>
        <taxon>Bacteria</taxon>
        <taxon>Pseudomonadati</taxon>
        <taxon>Bacteroidota</taxon>
        <taxon>Sphingobacteriia</taxon>
        <taxon>Sphingobacteriales</taxon>
        <taxon>Sphingobacteriaceae</taxon>
        <taxon>Sphingobacterium</taxon>
    </lineage>
</organism>
<evidence type="ECO:0000313" key="3">
    <source>
        <dbReference type="EMBL" id="MEI5984267.1"/>
    </source>
</evidence>
<keyword evidence="4" id="KW-1185">Reference proteome</keyword>
<feature type="transmembrane region" description="Helical" evidence="1">
    <location>
        <begin position="12"/>
        <end position="37"/>
    </location>
</feature>
<reference evidence="3 4" key="1">
    <citation type="submission" date="2024-01" db="EMBL/GenBank/DDBJ databases">
        <title>Sphingobacterium tenebrionis sp. nov., a novel endophyte isolated from tenebrio molitor intestines.</title>
        <authorList>
            <person name="Zhang C."/>
        </authorList>
    </citation>
    <scope>NUCLEOTIDE SEQUENCE [LARGE SCALE GENOMIC DNA]</scope>
    <source>
        <strain evidence="3 4">PU5-4</strain>
    </source>
</reference>
<dbReference type="InterPro" id="IPR019196">
    <property type="entry name" value="ABC_transp_unknown"/>
</dbReference>
<feature type="transmembrane region" description="Helical" evidence="1">
    <location>
        <begin position="113"/>
        <end position="134"/>
    </location>
</feature>
<comment type="caution">
    <text evidence="3">The sequence shown here is derived from an EMBL/GenBank/DDBJ whole genome shotgun (WGS) entry which is preliminary data.</text>
</comment>